<name>H5SKT1_9ZZZZ</name>
<reference evidence="5" key="2">
    <citation type="journal article" date="2012" name="PLoS ONE">
        <title>A Deeply Branching Thermophilic Bacterium with an Ancient Acetyl-CoA Pathway Dominates a Subsurface Ecosystem.</title>
        <authorList>
            <person name="Takami H."/>
            <person name="Noguchi H."/>
            <person name="Takaki Y."/>
            <person name="Uchiyama I."/>
            <person name="Toyoda A."/>
            <person name="Nishi S."/>
            <person name="Chee G.-J."/>
            <person name="Arai W."/>
            <person name="Nunoura T."/>
            <person name="Itoh T."/>
            <person name="Hattori M."/>
            <person name="Takai K."/>
        </authorList>
    </citation>
    <scope>NUCLEOTIDE SEQUENCE</scope>
</reference>
<dbReference type="SUPFAM" id="SSF47413">
    <property type="entry name" value="lambda repressor-like DNA-binding domains"/>
    <property type="match status" value="1"/>
</dbReference>
<organism evidence="5">
    <name type="scientific">uncultured prokaryote</name>
    <dbReference type="NCBI Taxonomy" id="198431"/>
    <lineage>
        <taxon>unclassified sequences</taxon>
        <taxon>environmental samples</taxon>
    </lineage>
</organism>
<evidence type="ECO:0000256" key="1">
    <source>
        <dbReference type="ARBA" id="ARBA00023015"/>
    </source>
</evidence>
<dbReference type="PROSITE" id="PS50932">
    <property type="entry name" value="HTH_LACI_2"/>
    <property type="match status" value="1"/>
</dbReference>
<dbReference type="Gene3D" id="1.10.260.40">
    <property type="entry name" value="lambda repressor-like DNA-binding domains"/>
    <property type="match status" value="1"/>
</dbReference>
<keyword evidence="1" id="KW-0805">Transcription regulation</keyword>
<dbReference type="SMART" id="SM00354">
    <property type="entry name" value="HTH_LACI"/>
    <property type="match status" value="1"/>
</dbReference>
<dbReference type="Gene3D" id="3.40.50.2300">
    <property type="match status" value="2"/>
</dbReference>
<evidence type="ECO:0000259" key="4">
    <source>
        <dbReference type="PROSITE" id="PS50932"/>
    </source>
</evidence>
<evidence type="ECO:0000256" key="2">
    <source>
        <dbReference type="ARBA" id="ARBA00023125"/>
    </source>
</evidence>
<dbReference type="PROSITE" id="PS00356">
    <property type="entry name" value="HTH_LACI_1"/>
    <property type="match status" value="1"/>
</dbReference>
<gene>
    <name evidence="5" type="ORF">HGMM_F42G03C30</name>
</gene>
<keyword evidence="3" id="KW-0804">Transcription</keyword>
<dbReference type="GO" id="GO:0003700">
    <property type="term" value="F:DNA-binding transcription factor activity"/>
    <property type="evidence" value="ECO:0007669"/>
    <property type="project" value="TreeGrafter"/>
</dbReference>
<dbReference type="InterPro" id="IPR046335">
    <property type="entry name" value="LacI/GalR-like_sensor"/>
</dbReference>
<feature type="domain" description="HTH lacI-type" evidence="4">
    <location>
        <begin position="9"/>
        <end position="64"/>
    </location>
</feature>
<dbReference type="Pfam" id="PF00356">
    <property type="entry name" value="LacI"/>
    <property type="match status" value="1"/>
</dbReference>
<accession>H5SKT1</accession>
<reference evidence="5" key="1">
    <citation type="journal article" date="2005" name="Environ. Microbiol.">
        <title>Genetic and functional properties of uncultivated thermophilic crenarchaeotes from a subsurface gold mine as revealed by analysis of genome fragments.</title>
        <authorList>
            <person name="Nunoura T."/>
            <person name="Hirayama H."/>
            <person name="Takami H."/>
            <person name="Oida H."/>
            <person name="Nishi S."/>
            <person name="Shimamura S."/>
            <person name="Suzuki Y."/>
            <person name="Inagaki F."/>
            <person name="Takai K."/>
            <person name="Nealson K.H."/>
            <person name="Horikoshi K."/>
        </authorList>
    </citation>
    <scope>NUCLEOTIDE SEQUENCE</scope>
</reference>
<dbReference type="CDD" id="cd01392">
    <property type="entry name" value="HTH_LacI"/>
    <property type="match status" value="1"/>
</dbReference>
<sequence>MTKIVIGMASIIDVARIANVSIATVSRVLTGSTHPVSEETRARVLEAARRLNYSPSALAKAMVTGDTYIVGVIIGDATDPYFAAIVRGVEDVARKHGYLVIVCNSDRVPAIELKYLRTLNDYRVDGVIFAGGGLLDETYLREMRQALEVFYEREAVCVSLGKHLFPSLSVTVDNTRAAQDAVDYLIGLGHTEIAYISGPKLLTTAELRLHGYKQALERHGLTVREEFILSGEYKYESGLQAARAIHALPHKPTAIMASNDIMAIGCIVGLKELGYAIPEDISVMGIDDIPMARIVDPPLTTIALPMYDLGATGMEALIKLRRGEITLDDNVVLPHRLVVRRSTAPPRGSLA</sequence>
<proteinExistence type="predicted"/>
<evidence type="ECO:0000313" key="5">
    <source>
        <dbReference type="EMBL" id="BAL56767.1"/>
    </source>
</evidence>
<dbReference type="PANTHER" id="PTHR30146">
    <property type="entry name" value="LACI-RELATED TRANSCRIPTIONAL REPRESSOR"/>
    <property type="match status" value="1"/>
</dbReference>
<dbReference type="PANTHER" id="PTHR30146:SF149">
    <property type="entry name" value="HTH-TYPE TRANSCRIPTIONAL REGULATOR EBGR"/>
    <property type="match status" value="1"/>
</dbReference>
<dbReference type="AlphaFoldDB" id="H5SKT1"/>
<dbReference type="InterPro" id="IPR028082">
    <property type="entry name" value="Peripla_BP_I"/>
</dbReference>
<evidence type="ECO:0000256" key="3">
    <source>
        <dbReference type="ARBA" id="ARBA00023163"/>
    </source>
</evidence>
<dbReference type="SUPFAM" id="SSF53822">
    <property type="entry name" value="Periplasmic binding protein-like I"/>
    <property type="match status" value="1"/>
</dbReference>
<keyword evidence="2" id="KW-0238">DNA-binding</keyword>
<protein>
    <submittedName>
        <fullName evidence="5">LacI family transcription regulator</fullName>
    </submittedName>
</protein>
<dbReference type="EMBL" id="AP011757">
    <property type="protein sequence ID" value="BAL56767.1"/>
    <property type="molecule type" value="Genomic_DNA"/>
</dbReference>
<dbReference type="Pfam" id="PF13377">
    <property type="entry name" value="Peripla_BP_3"/>
    <property type="match status" value="1"/>
</dbReference>
<dbReference type="InterPro" id="IPR010982">
    <property type="entry name" value="Lambda_DNA-bd_dom_sf"/>
</dbReference>
<dbReference type="CDD" id="cd06267">
    <property type="entry name" value="PBP1_LacI_sugar_binding-like"/>
    <property type="match status" value="1"/>
</dbReference>
<dbReference type="GO" id="GO:0000976">
    <property type="term" value="F:transcription cis-regulatory region binding"/>
    <property type="evidence" value="ECO:0007669"/>
    <property type="project" value="TreeGrafter"/>
</dbReference>
<dbReference type="InterPro" id="IPR000843">
    <property type="entry name" value="HTH_LacI"/>
</dbReference>